<name>A0A517NJJ3_9BACT</name>
<evidence type="ECO:0000313" key="2">
    <source>
        <dbReference type="EMBL" id="QDT07301.1"/>
    </source>
</evidence>
<protein>
    <recommendedName>
        <fullName evidence="4">Nucleotidyltransferase family protein</fullName>
    </recommendedName>
</protein>
<accession>A0A517NJJ3</accession>
<dbReference type="EMBL" id="CP036525">
    <property type="protein sequence ID" value="QDT07301.1"/>
    <property type="molecule type" value="Genomic_DNA"/>
</dbReference>
<dbReference type="KEGG" id="rlc:K227x_57280"/>
<sequence length="559" mass="63998">MTFLTRWIDRDRSWPHGCWPNEAQQLLLQACLLEDDAAATDAWRQWEELVPWDFIDSGSHRLLLLLNDRLQRMGQTSKNQGRLTGVARYYWVQTEVKQRQAVPILQQFEAAQIPTLLLKGASLNATVYQTGFRAMNDLDLVVRREDAQQAVQLLNQAGADPPMQVSDETIHVGHGTNFSFPNGAQVDLHWDFFHSRSLTAAQQQSLWDASVPVQIGPANSRVLCAADQLLHTCEHGVRYNESPPFRWLADAHQIIRAAGSSMDWQRLADQARQIDAVLPVQRTLQWLRSHLALPIPDEAIAALESSEVSLSSRLEYRVTGHRGVAGKHTFWQTFPEHVFAWRRQGRQPSLIQYHCLQHNISQDFGATFAELAKIGLLQTASRVRSAAPTIRNVYRYAVATMPDDQIAGFYGVERYRHQIFRWTGRESTLTVSLPRGDYDVQVRLLPWRKWTNDLDADLRVDFSRAVRPVTSDGRDNRFLRFSIQRDMFGPTLHQRLTFRCTRFRDVPESEQRHLGFPLQMVQFRPTKPMTQRHRDEAAGSRPASQSQLADVATRSGTSH</sequence>
<dbReference type="RefSeq" id="WP_145175062.1">
    <property type="nucleotide sequence ID" value="NZ_CP036525.1"/>
</dbReference>
<dbReference type="InterPro" id="IPR039498">
    <property type="entry name" value="NTP_transf_5"/>
</dbReference>
<feature type="compositionally biased region" description="Polar residues" evidence="1">
    <location>
        <begin position="542"/>
        <end position="559"/>
    </location>
</feature>
<dbReference type="AlphaFoldDB" id="A0A517NJJ3"/>
<feature type="region of interest" description="Disordered" evidence="1">
    <location>
        <begin position="525"/>
        <end position="559"/>
    </location>
</feature>
<organism evidence="2 3">
    <name type="scientific">Rubripirellula lacrimiformis</name>
    <dbReference type="NCBI Taxonomy" id="1930273"/>
    <lineage>
        <taxon>Bacteria</taxon>
        <taxon>Pseudomonadati</taxon>
        <taxon>Planctomycetota</taxon>
        <taxon>Planctomycetia</taxon>
        <taxon>Pirellulales</taxon>
        <taxon>Pirellulaceae</taxon>
        <taxon>Rubripirellula</taxon>
    </lineage>
</organism>
<dbReference type="Proteomes" id="UP000318538">
    <property type="component" value="Chromosome"/>
</dbReference>
<reference evidence="2 3" key="1">
    <citation type="submission" date="2019-02" db="EMBL/GenBank/DDBJ databases">
        <title>Deep-cultivation of Planctomycetes and their phenomic and genomic characterization uncovers novel biology.</title>
        <authorList>
            <person name="Wiegand S."/>
            <person name="Jogler M."/>
            <person name="Boedeker C."/>
            <person name="Pinto D."/>
            <person name="Vollmers J."/>
            <person name="Rivas-Marin E."/>
            <person name="Kohn T."/>
            <person name="Peeters S.H."/>
            <person name="Heuer A."/>
            <person name="Rast P."/>
            <person name="Oberbeckmann S."/>
            <person name="Bunk B."/>
            <person name="Jeske O."/>
            <person name="Meyerdierks A."/>
            <person name="Storesund J.E."/>
            <person name="Kallscheuer N."/>
            <person name="Luecker S."/>
            <person name="Lage O.M."/>
            <person name="Pohl T."/>
            <person name="Merkel B.J."/>
            <person name="Hornburger P."/>
            <person name="Mueller R.-W."/>
            <person name="Bruemmer F."/>
            <person name="Labrenz M."/>
            <person name="Spormann A.M."/>
            <person name="Op den Camp H."/>
            <person name="Overmann J."/>
            <person name="Amann R."/>
            <person name="Jetten M.S.M."/>
            <person name="Mascher T."/>
            <person name="Medema M.H."/>
            <person name="Devos D.P."/>
            <person name="Kaster A.-K."/>
            <person name="Ovreas L."/>
            <person name="Rohde M."/>
            <person name="Galperin M.Y."/>
            <person name="Jogler C."/>
        </authorList>
    </citation>
    <scope>NUCLEOTIDE SEQUENCE [LARGE SCALE GENOMIC DNA]</scope>
    <source>
        <strain evidence="2 3">K22_7</strain>
    </source>
</reference>
<proteinExistence type="predicted"/>
<evidence type="ECO:0000313" key="3">
    <source>
        <dbReference type="Proteomes" id="UP000318538"/>
    </source>
</evidence>
<keyword evidence="3" id="KW-1185">Reference proteome</keyword>
<dbReference type="Gene3D" id="3.30.460.40">
    <property type="match status" value="1"/>
</dbReference>
<dbReference type="OrthoDB" id="9773927at2"/>
<evidence type="ECO:0000256" key="1">
    <source>
        <dbReference type="SAM" id="MobiDB-lite"/>
    </source>
</evidence>
<evidence type="ECO:0008006" key="4">
    <source>
        <dbReference type="Google" id="ProtNLM"/>
    </source>
</evidence>
<gene>
    <name evidence="2" type="ORF">K227x_57280</name>
</gene>
<dbReference type="Pfam" id="PF14907">
    <property type="entry name" value="NTP_transf_5"/>
    <property type="match status" value="1"/>
</dbReference>